<sequence>SDWSYARLLPFVITGDHISAFSSVSLVVFSVLPFLLFVRRRRFVVVLFSK</sequence>
<organism evidence="2 3">
    <name type="scientific">Oryza meyeriana var. granulata</name>
    <dbReference type="NCBI Taxonomy" id="110450"/>
    <lineage>
        <taxon>Eukaryota</taxon>
        <taxon>Viridiplantae</taxon>
        <taxon>Streptophyta</taxon>
        <taxon>Embryophyta</taxon>
        <taxon>Tracheophyta</taxon>
        <taxon>Spermatophyta</taxon>
        <taxon>Magnoliopsida</taxon>
        <taxon>Liliopsida</taxon>
        <taxon>Poales</taxon>
        <taxon>Poaceae</taxon>
        <taxon>BOP clade</taxon>
        <taxon>Oryzoideae</taxon>
        <taxon>Oryzeae</taxon>
        <taxon>Oryzinae</taxon>
        <taxon>Oryza</taxon>
        <taxon>Oryza meyeriana</taxon>
    </lineage>
</organism>
<keyword evidence="1" id="KW-0812">Transmembrane</keyword>
<dbReference type="EMBL" id="SPHZ02000005">
    <property type="protein sequence ID" value="KAF0916427.1"/>
    <property type="molecule type" value="Genomic_DNA"/>
</dbReference>
<protein>
    <submittedName>
        <fullName evidence="2">Uncharacterized protein</fullName>
    </submittedName>
</protein>
<evidence type="ECO:0000256" key="1">
    <source>
        <dbReference type="SAM" id="Phobius"/>
    </source>
</evidence>
<evidence type="ECO:0000313" key="3">
    <source>
        <dbReference type="Proteomes" id="UP000479710"/>
    </source>
</evidence>
<dbReference type="AlphaFoldDB" id="A0A6G1DVD5"/>
<evidence type="ECO:0000313" key="2">
    <source>
        <dbReference type="EMBL" id="KAF0916427.1"/>
    </source>
</evidence>
<name>A0A6G1DVD5_9ORYZ</name>
<accession>A0A6G1DVD5</accession>
<feature type="transmembrane region" description="Helical" evidence="1">
    <location>
        <begin position="20"/>
        <end position="38"/>
    </location>
</feature>
<feature type="non-terminal residue" evidence="2">
    <location>
        <position position="1"/>
    </location>
</feature>
<reference evidence="2 3" key="1">
    <citation type="submission" date="2019-11" db="EMBL/GenBank/DDBJ databases">
        <title>Whole genome sequence of Oryza granulata.</title>
        <authorList>
            <person name="Li W."/>
        </authorList>
    </citation>
    <scope>NUCLEOTIDE SEQUENCE [LARGE SCALE GENOMIC DNA]</scope>
    <source>
        <strain evidence="3">cv. Menghai</strain>
        <tissue evidence="2">Leaf</tissue>
    </source>
</reference>
<keyword evidence="1" id="KW-0472">Membrane</keyword>
<gene>
    <name evidence="2" type="ORF">E2562_007521</name>
</gene>
<keyword evidence="1" id="KW-1133">Transmembrane helix</keyword>
<keyword evidence="3" id="KW-1185">Reference proteome</keyword>
<dbReference type="Proteomes" id="UP000479710">
    <property type="component" value="Unassembled WGS sequence"/>
</dbReference>
<proteinExistence type="predicted"/>
<comment type="caution">
    <text evidence="2">The sequence shown here is derived from an EMBL/GenBank/DDBJ whole genome shotgun (WGS) entry which is preliminary data.</text>
</comment>
<feature type="non-terminal residue" evidence="2">
    <location>
        <position position="50"/>
    </location>
</feature>